<proteinExistence type="predicted"/>
<sequence>MKNNGENSRKINKIKWIKDLQELNLAYNQLLNRKTRDCIEDINRNFILFYLFILRAKLRLKH</sequence>
<dbReference type="Proteomes" id="UP000183832">
    <property type="component" value="Unassembled WGS sequence"/>
</dbReference>
<dbReference type="AlphaFoldDB" id="A0A1J1IGN0"/>
<reference evidence="1 2" key="1">
    <citation type="submission" date="2015-04" db="EMBL/GenBank/DDBJ databases">
        <authorList>
            <person name="Syromyatnikov M.Y."/>
            <person name="Popov V.N."/>
        </authorList>
    </citation>
    <scope>NUCLEOTIDE SEQUENCE [LARGE SCALE GENOMIC DNA]</scope>
</reference>
<organism evidence="1 2">
    <name type="scientific">Clunio marinus</name>
    <dbReference type="NCBI Taxonomy" id="568069"/>
    <lineage>
        <taxon>Eukaryota</taxon>
        <taxon>Metazoa</taxon>
        <taxon>Ecdysozoa</taxon>
        <taxon>Arthropoda</taxon>
        <taxon>Hexapoda</taxon>
        <taxon>Insecta</taxon>
        <taxon>Pterygota</taxon>
        <taxon>Neoptera</taxon>
        <taxon>Endopterygota</taxon>
        <taxon>Diptera</taxon>
        <taxon>Nematocera</taxon>
        <taxon>Chironomoidea</taxon>
        <taxon>Chironomidae</taxon>
        <taxon>Clunio</taxon>
    </lineage>
</organism>
<name>A0A1J1IGN0_9DIPT</name>
<accession>A0A1J1IGN0</accession>
<gene>
    <name evidence="1" type="ORF">CLUMA_CG012700</name>
</gene>
<evidence type="ECO:0000313" key="2">
    <source>
        <dbReference type="Proteomes" id="UP000183832"/>
    </source>
</evidence>
<dbReference type="EMBL" id="CVRI01000050">
    <property type="protein sequence ID" value="CRK99405.1"/>
    <property type="molecule type" value="Genomic_DNA"/>
</dbReference>
<protein>
    <submittedName>
        <fullName evidence="1">CLUMA_CG012700, isoform A</fullName>
    </submittedName>
</protein>
<keyword evidence="2" id="KW-1185">Reference proteome</keyword>
<evidence type="ECO:0000313" key="1">
    <source>
        <dbReference type="EMBL" id="CRK99405.1"/>
    </source>
</evidence>